<feature type="transmembrane region" description="Helical" evidence="9">
    <location>
        <begin position="188"/>
        <end position="211"/>
    </location>
</feature>
<dbReference type="PANTHER" id="PTHR21421">
    <property type="entry name" value="GUSTATORY RECEPTOR"/>
    <property type="match status" value="1"/>
</dbReference>
<gene>
    <name evidence="10" type="ORF">CINC_LOCUS9200</name>
</gene>
<evidence type="ECO:0000313" key="10">
    <source>
        <dbReference type="EMBL" id="CAD0195245.1"/>
    </source>
</evidence>
<evidence type="ECO:0000256" key="7">
    <source>
        <dbReference type="ARBA" id="ARBA00023170"/>
    </source>
</evidence>
<reference evidence="10" key="1">
    <citation type="submission" date="2021-12" db="EMBL/GenBank/DDBJ databases">
        <authorList>
            <person name="King R."/>
        </authorList>
    </citation>
    <scope>NUCLEOTIDE SEQUENCE</scope>
</reference>
<evidence type="ECO:0000256" key="5">
    <source>
        <dbReference type="ARBA" id="ARBA00022989"/>
    </source>
</evidence>
<dbReference type="EMBL" id="LR824006">
    <property type="protein sequence ID" value="CAD0195245.1"/>
    <property type="molecule type" value="Genomic_DNA"/>
</dbReference>
<feature type="transmembrane region" description="Helical" evidence="9">
    <location>
        <begin position="232"/>
        <end position="249"/>
    </location>
</feature>
<protein>
    <recommendedName>
        <fullName evidence="8">Gustatory receptor</fullName>
    </recommendedName>
</protein>
<feature type="transmembrane region" description="Helical" evidence="9">
    <location>
        <begin position="90"/>
        <end position="107"/>
    </location>
</feature>
<dbReference type="Pfam" id="PF06151">
    <property type="entry name" value="Trehalose_recp"/>
    <property type="match status" value="3"/>
</dbReference>
<evidence type="ECO:0000256" key="2">
    <source>
        <dbReference type="ARBA" id="ARBA00005327"/>
    </source>
</evidence>
<keyword evidence="6 9" id="KW-0472">Membrane</keyword>
<dbReference type="GO" id="GO:0050916">
    <property type="term" value="P:sensory perception of sweet taste"/>
    <property type="evidence" value="ECO:0007669"/>
    <property type="project" value="UniProtKB-ARBA"/>
</dbReference>
<feature type="transmembrane region" description="Helical" evidence="9">
    <location>
        <begin position="335"/>
        <end position="356"/>
    </location>
</feature>
<keyword evidence="3" id="KW-1003">Cell membrane</keyword>
<dbReference type="GO" id="GO:0007165">
    <property type="term" value="P:signal transduction"/>
    <property type="evidence" value="ECO:0007669"/>
    <property type="project" value="UniProtKB-KW"/>
</dbReference>
<keyword evidence="5 9" id="KW-1133">Transmembrane helix</keyword>
<comment type="function">
    <text evidence="8">Plays a role in the sugar gustatory response.</text>
</comment>
<proteinExistence type="inferred from homology"/>
<feature type="transmembrane region" description="Helical" evidence="9">
    <location>
        <begin position="139"/>
        <end position="160"/>
    </location>
</feature>
<evidence type="ECO:0000256" key="4">
    <source>
        <dbReference type="ARBA" id="ARBA00022692"/>
    </source>
</evidence>
<evidence type="ECO:0000256" key="3">
    <source>
        <dbReference type="ARBA" id="ARBA00022475"/>
    </source>
</evidence>
<dbReference type="GO" id="GO:0008527">
    <property type="term" value="F:taste receptor activity"/>
    <property type="evidence" value="ECO:0007669"/>
    <property type="project" value="InterPro"/>
</dbReference>
<accession>A0A9N8KTX9</accession>
<dbReference type="AlphaFoldDB" id="A0A9N8KTX9"/>
<name>A0A9N8KTX9_CHRIL</name>
<evidence type="ECO:0000256" key="1">
    <source>
        <dbReference type="ARBA" id="ARBA00004651"/>
    </source>
</evidence>
<evidence type="ECO:0000256" key="8">
    <source>
        <dbReference type="PIRNR" id="PIRNR038981"/>
    </source>
</evidence>
<feature type="transmembrane region" description="Helical" evidence="9">
    <location>
        <begin position="368"/>
        <end position="388"/>
    </location>
</feature>
<evidence type="ECO:0000256" key="9">
    <source>
        <dbReference type="SAM" id="Phobius"/>
    </source>
</evidence>
<keyword evidence="8" id="KW-0807">Transducer</keyword>
<evidence type="ECO:0000256" key="6">
    <source>
        <dbReference type="ARBA" id="ARBA00023136"/>
    </source>
</evidence>
<dbReference type="PIRSF" id="PIRSF038981">
    <property type="entry name" value="GRP"/>
    <property type="match status" value="1"/>
</dbReference>
<comment type="subcellular location">
    <subcellularLocation>
        <location evidence="1">Cell membrane</location>
        <topology evidence="1">Multi-pass membrane protein</topology>
    </subcellularLocation>
</comment>
<dbReference type="GO" id="GO:0005886">
    <property type="term" value="C:plasma membrane"/>
    <property type="evidence" value="ECO:0007669"/>
    <property type="project" value="UniProtKB-SubCell"/>
</dbReference>
<dbReference type="InterPro" id="IPR009318">
    <property type="entry name" value="Gustatory_rcpt"/>
</dbReference>
<evidence type="ECO:0000313" key="11">
    <source>
        <dbReference type="Proteomes" id="UP001154114"/>
    </source>
</evidence>
<dbReference type="Proteomes" id="UP001154114">
    <property type="component" value="Chromosome 3"/>
</dbReference>
<keyword evidence="11" id="KW-1185">Reference proteome</keyword>
<keyword evidence="7 8" id="KW-0675">Receptor</keyword>
<organism evidence="10 11">
    <name type="scientific">Chrysodeixis includens</name>
    <name type="common">Soybean looper</name>
    <name type="synonym">Pseudoplusia includens</name>
    <dbReference type="NCBI Taxonomy" id="689277"/>
    <lineage>
        <taxon>Eukaryota</taxon>
        <taxon>Metazoa</taxon>
        <taxon>Ecdysozoa</taxon>
        <taxon>Arthropoda</taxon>
        <taxon>Hexapoda</taxon>
        <taxon>Insecta</taxon>
        <taxon>Pterygota</taxon>
        <taxon>Neoptera</taxon>
        <taxon>Endopterygota</taxon>
        <taxon>Lepidoptera</taxon>
        <taxon>Glossata</taxon>
        <taxon>Ditrysia</taxon>
        <taxon>Noctuoidea</taxon>
        <taxon>Noctuidae</taxon>
        <taxon>Plusiinae</taxon>
        <taxon>Chrysodeixis</taxon>
    </lineage>
</organism>
<feature type="transmembrane region" description="Helical" evidence="9">
    <location>
        <begin position="261"/>
        <end position="283"/>
    </location>
</feature>
<dbReference type="OrthoDB" id="5800391at2759"/>
<dbReference type="PANTHER" id="PTHR21421:SF29">
    <property type="entry name" value="GUSTATORY RECEPTOR 5A FOR TREHALOSE-RELATED"/>
    <property type="match status" value="1"/>
</dbReference>
<feature type="transmembrane region" description="Helical" evidence="9">
    <location>
        <begin position="57"/>
        <end position="78"/>
    </location>
</feature>
<sequence length="432" mass="49344">MKVYQMTISKSDRPCNLQMCLRHALRLGRWAGFFPVQGLGQTAIDGTGFKMKCFYSIYYIATIVGQVSMIIFTTMWFFENEVTLTTVSYIMFYLTSLVSAILLLKLAKQWSKLMKKAKETEQILTEVKLDNRAVLKSSIIAYVAMALALVEHILCTNFNVRFVMNCLEESSITTKVMENYVVHRMPYIFYYVPYSVFTALLFEANVSWAILRRHYSSLVKLVKEIDDQVSSFILLSFFTDLFFICLQLFNSLHALTSADYFLYYLYSFLFLVLRALMLSLFAANVHCVALETVFSMHDVPPSAYDDENYMPASIWGALREDYTRATRLVRLFDDVISPIVLVAFANDLFFVCGQLFNVLVLLGGYEYPIYLIYSLVFLCGRFIILSLATSGVNSASVEPLTVLYSIPSSAYSKEVASTIVTYELVLLQFSSQ</sequence>
<comment type="similarity">
    <text evidence="2">Belongs to the insect chemoreceptor superfamily. Gustatory receptor (GR) family. Gr5a subfamily.</text>
</comment>
<keyword evidence="4 9" id="KW-0812">Transmembrane</keyword>